<proteinExistence type="inferred from homology"/>
<dbReference type="Proteomes" id="UP000605568">
    <property type="component" value="Unassembled WGS sequence"/>
</dbReference>
<evidence type="ECO:0000313" key="7">
    <source>
        <dbReference type="EMBL" id="GHH46423.1"/>
    </source>
</evidence>
<evidence type="ECO:0000256" key="6">
    <source>
        <dbReference type="ARBA" id="ARBA00029466"/>
    </source>
</evidence>
<dbReference type="NCBIfam" id="TIGR00632">
    <property type="entry name" value="vsr"/>
    <property type="match status" value="1"/>
</dbReference>
<name>A0ABQ3MPD2_9PSEU</name>
<accession>A0ABQ3MPD2</accession>
<evidence type="ECO:0000256" key="4">
    <source>
        <dbReference type="ARBA" id="ARBA00022801"/>
    </source>
</evidence>
<comment type="similarity">
    <text evidence="6">Belongs to the Vsr family.</text>
</comment>
<comment type="caution">
    <text evidence="7">The sequence shown here is derived from an EMBL/GenBank/DDBJ whole genome shotgun (WGS) entry which is preliminary data.</text>
</comment>
<dbReference type="Pfam" id="PF03852">
    <property type="entry name" value="Vsr"/>
    <property type="match status" value="1"/>
</dbReference>
<sequence>MFLGTVDEAVRSKNLAQGWRLARDKGLLADEVAESGSWASSAAVRSSMRGNRGKNTGPELRLRALLHRAGLRYRVGVAPLSNVRRTVDVVFPKVKVAVFVDGCFWHGCPAHYRPAATNKNFWRAKIEGNRSRDRETDRLLRDGGWEVIRMWEHEDPEDCASRVLAIVRSRQI</sequence>
<dbReference type="CDD" id="cd00221">
    <property type="entry name" value="Vsr"/>
    <property type="match status" value="1"/>
</dbReference>
<keyword evidence="4" id="KW-0378">Hydrolase</keyword>
<evidence type="ECO:0000256" key="2">
    <source>
        <dbReference type="ARBA" id="ARBA00022759"/>
    </source>
</evidence>
<keyword evidence="1" id="KW-0540">Nuclease</keyword>
<keyword evidence="3" id="KW-0227">DNA damage</keyword>
<evidence type="ECO:0000256" key="3">
    <source>
        <dbReference type="ARBA" id="ARBA00022763"/>
    </source>
</evidence>
<evidence type="ECO:0000313" key="8">
    <source>
        <dbReference type="Proteomes" id="UP000605568"/>
    </source>
</evidence>
<gene>
    <name evidence="7" type="ORF">GCM10017774_49330</name>
</gene>
<organism evidence="7 8">
    <name type="scientific">Lentzea cavernae</name>
    <dbReference type="NCBI Taxonomy" id="2020703"/>
    <lineage>
        <taxon>Bacteria</taxon>
        <taxon>Bacillati</taxon>
        <taxon>Actinomycetota</taxon>
        <taxon>Actinomycetes</taxon>
        <taxon>Pseudonocardiales</taxon>
        <taxon>Pseudonocardiaceae</taxon>
        <taxon>Lentzea</taxon>
    </lineage>
</organism>
<evidence type="ECO:0000256" key="1">
    <source>
        <dbReference type="ARBA" id="ARBA00022722"/>
    </source>
</evidence>
<dbReference type="InterPro" id="IPR011335">
    <property type="entry name" value="Restrct_endonuc-II-like"/>
</dbReference>
<dbReference type="Gene3D" id="3.40.960.10">
    <property type="entry name" value="VSR Endonuclease"/>
    <property type="match status" value="1"/>
</dbReference>
<evidence type="ECO:0008006" key="9">
    <source>
        <dbReference type="Google" id="ProtNLM"/>
    </source>
</evidence>
<dbReference type="SUPFAM" id="SSF52980">
    <property type="entry name" value="Restriction endonuclease-like"/>
    <property type="match status" value="1"/>
</dbReference>
<keyword evidence="8" id="KW-1185">Reference proteome</keyword>
<dbReference type="InterPro" id="IPR004603">
    <property type="entry name" value="DNA_mismatch_endonuc_vsr"/>
</dbReference>
<reference evidence="8" key="1">
    <citation type="journal article" date="2019" name="Int. J. Syst. Evol. Microbiol.">
        <title>The Global Catalogue of Microorganisms (GCM) 10K type strain sequencing project: providing services to taxonomists for standard genome sequencing and annotation.</title>
        <authorList>
            <consortium name="The Broad Institute Genomics Platform"/>
            <consortium name="The Broad Institute Genome Sequencing Center for Infectious Disease"/>
            <person name="Wu L."/>
            <person name="Ma J."/>
        </authorList>
    </citation>
    <scope>NUCLEOTIDE SEQUENCE [LARGE SCALE GENOMIC DNA]</scope>
    <source>
        <strain evidence="8">CGMCC 4.7367</strain>
    </source>
</reference>
<keyword evidence="5" id="KW-0234">DNA repair</keyword>
<dbReference type="EMBL" id="BNAR01000007">
    <property type="protein sequence ID" value="GHH46423.1"/>
    <property type="molecule type" value="Genomic_DNA"/>
</dbReference>
<evidence type="ECO:0000256" key="5">
    <source>
        <dbReference type="ARBA" id="ARBA00023204"/>
    </source>
</evidence>
<protein>
    <recommendedName>
        <fullName evidence="9">T/G mismatch-specific endonuclease</fullName>
    </recommendedName>
</protein>
<keyword evidence="2" id="KW-0255">Endonuclease</keyword>